<keyword evidence="8" id="KW-1133">Transmembrane helix</keyword>
<dbReference type="Gene3D" id="3.30.1360.100">
    <property type="entry name" value="General secretion pathway protein M, EpsM"/>
    <property type="match status" value="1"/>
</dbReference>
<dbReference type="GO" id="GO:0015627">
    <property type="term" value="C:type II protein secretion system complex"/>
    <property type="evidence" value="ECO:0007669"/>
    <property type="project" value="InterPro"/>
</dbReference>
<comment type="function">
    <text evidence="10">Inner membrane component of the type II secretion system required for the energy-dependent secretion of extracellular factors such as proteases and toxins from the periplasm.</text>
</comment>
<keyword evidence="7 10" id="KW-0653">Protein transport</keyword>
<dbReference type="EMBL" id="FOEG01000013">
    <property type="protein sequence ID" value="SEP16209.1"/>
    <property type="molecule type" value="Genomic_DNA"/>
</dbReference>
<evidence type="ECO:0000256" key="10">
    <source>
        <dbReference type="PIRNR" id="PIRNR006291"/>
    </source>
</evidence>
<dbReference type="InterPro" id="IPR007690">
    <property type="entry name" value="T2SS_GspM"/>
</dbReference>
<reference evidence="11 12" key="1">
    <citation type="submission" date="2016-10" db="EMBL/GenBank/DDBJ databases">
        <authorList>
            <person name="de Groot N.N."/>
        </authorList>
    </citation>
    <scope>NUCLEOTIDE SEQUENCE [LARGE SCALE GENOMIC DNA]</scope>
    <source>
        <strain evidence="11 12">CGMCC 1.6291</strain>
    </source>
</reference>
<evidence type="ECO:0000313" key="11">
    <source>
        <dbReference type="EMBL" id="SEP16209.1"/>
    </source>
</evidence>
<evidence type="ECO:0000313" key="12">
    <source>
        <dbReference type="Proteomes" id="UP000199657"/>
    </source>
</evidence>
<evidence type="ECO:0000256" key="3">
    <source>
        <dbReference type="ARBA" id="ARBA00022448"/>
    </source>
</evidence>
<keyword evidence="6" id="KW-0812">Transmembrane</keyword>
<dbReference type="RefSeq" id="WP_091646243.1">
    <property type="nucleotide sequence ID" value="NZ_FOEG01000013.1"/>
</dbReference>
<dbReference type="Proteomes" id="UP000199657">
    <property type="component" value="Unassembled WGS sequence"/>
</dbReference>
<dbReference type="GO" id="GO:0015628">
    <property type="term" value="P:protein secretion by the type II secretion system"/>
    <property type="evidence" value="ECO:0007669"/>
    <property type="project" value="InterPro"/>
</dbReference>
<evidence type="ECO:0000256" key="7">
    <source>
        <dbReference type="ARBA" id="ARBA00022927"/>
    </source>
</evidence>
<evidence type="ECO:0000256" key="6">
    <source>
        <dbReference type="ARBA" id="ARBA00022692"/>
    </source>
</evidence>
<keyword evidence="5 10" id="KW-0997">Cell inner membrane</keyword>
<dbReference type="Pfam" id="PF04612">
    <property type="entry name" value="T2SSM"/>
    <property type="match status" value="1"/>
</dbReference>
<evidence type="ECO:0000256" key="8">
    <source>
        <dbReference type="ARBA" id="ARBA00022989"/>
    </source>
</evidence>
<dbReference type="AlphaFoldDB" id="A0A1H8VLE6"/>
<keyword evidence="9 10" id="KW-0472">Membrane</keyword>
<accession>A0A1H8VLE6</accession>
<dbReference type="PIRSF" id="PIRSF006291">
    <property type="entry name" value="GspM"/>
    <property type="match status" value="1"/>
</dbReference>
<evidence type="ECO:0000256" key="2">
    <source>
        <dbReference type="ARBA" id="ARBA00010637"/>
    </source>
</evidence>
<organism evidence="11 12">
    <name type="scientific">Aquisalimonas asiatica</name>
    <dbReference type="NCBI Taxonomy" id="406100"/>
    <lineage>
        <taxon>Bacteria</taxon>
        <taxon>Pseudomonadati</taxon>
        <taxon>Pseudomonadota</taxon>
        <taxon>Gammaproteobacteria</taxon>
        <taxon>Chromatiales</taxon>
        <taxon>Ectothiorhodospiraceae</taxon>
        <taxon>Aquisalimonas</taxon>
    </lineage>
</organism>
<dbReference type="STRING" id="406100.SAMN04488052_11364"/>
<keyword evidence="3 10" id="KW-0813">Transport</keyword>
<comment type="subcellular location">
    <subcellularLocation>
        <location evidence="1">Cell inner membrane</location>
        <topology evidence="1">Single-pass membrane protein</topology>
    </subcellularLocation>
</comment>
<evidence type="ECO:0000256" key="9">
    <source>
        <dbReference type="ARBA" id="ARBA00023136"/>
    </source>
</evidence>
<sequence>MKQWWQGLAQRERRVLMLGGCALVVILYVFALRLPAERAVEDLEARVSQERALAGWMEQTGDRILALQGEEPASTDAVDRDQALFSLADESAREAGFGSQLARIEPAGDDGARVNFEGIAFDALIRWLVHLRQTYGVTADQVTIRRAAEEGRVDAQLLLEP</sequence>
<keyword evidence="4 10" id="KW-1003">Cell membrane</keyword>
<dbReference type="SUPFAM" id="SSF103054">
    <property type="entry name" value="General secretion pathway protein M, EpsM"/>
    <property type="match status" value="1"/>
</dbReference>
<evidence type="ECO:0000256" key="4">
    <source>
        <dbReference type="ARBA" id="ARBA00022475"/>
    </source>
</evidence>
<keyword evidence="12" id="KW-1185">Reference proteome</keyword>
<protein>
    <recommendedName>
        <fullName evidence="10">Type II secretion system protein M</fullName>
        <shortName evidence="10">T2SS protein M</shortName>
    </recommendedName>
    <alternativeName>
        <fullName evidence="10">General secretion pathway protein M</fullName>
    </alternativeName>
</protein>
<dbReference type="OrthoDB" id="6120808at2"/>
<proteinExistence type="inferred from homology"/>
<gene>
    <name evidence="11" type="ORF">SAMN04488052_11364</name>
</gene>
<evidence type="ECO:0000256" key="1">
    <source>
        <dbReference type="ARBA" id="ARBA00004377"/>
    </source>
</evidence>
<name>A0A1H8VLE6_9GAMM</name>
<dbReference type="GO" id="GO:0005886">
    <property type="term" value="C:plasma membrane"/>
    <property type="evidence" value="ECO:0007669"/>
    <property type="project" value="UniProtKB-SubCell"/>
</dbReference>
<comment type="similarity">
    <text evidence="2 10">Belongs to the GSP M family.</text>
</comment>
<dbReference type="InterPro" id="IPR023229">
    <property type="entry name" value="T2SS_M_periplasmic_sf"/>
</dbReference>
<evidence type="ECO:0000256" key="5">
    <source>
        <dbReference type="ARBA" id="ARBA00022519"/>
    </source>
</evidence>